<reference evidence="4" key="1">
    <citation type="journal article" date="2013" name="Genome Announc.">
        <title>Draft genome sequence of the grapevine dieback fungus Eutypa lata UCR-EL1.</title>
        <authorList>
            <person name="Blanco-Ulate B."/>
            <person name="Rolshausen P.E."/>
            <person name="Cantu D."/>
        </authorList>
    </citation>
    <scope>NUCLEOTIDE SEQUENCE [LARGE SCALE GENOMIC DNA]</scope>
    <source>
        <strain evidence="4">UCR-EL1</strain>
    </source>
</reference>
<evidence type="ECO:0000256" key="1">
    <source>
        <dbReference type="SAM" id="MobiDB-lite"/>
    </source>
</evidence>
<evidence type="ECO:0000256" key="2">
    <source>
        <dbReference type="SAM" id="SignalP"/>
    </source>
</evidence>
<dbReference type="HOGENOM" id="CLU_1835173_0_0_1"/>
<dbReference type="AlphaFoldDB" id="M7SW81"/>
<feature type="region of interest" description="Disordered" evidence="1">
    <location>
        <begin position="90"/>
        <end position="140"/>
    </location>
</feature>
<name>M7SW81_EUTLA</name>
<dbReference type="OrthoDB" id="4723327at2759"/>
<dbReference type="Proteomes" id="UP000012174">
    <property type="component" value="Unassembled WGS sequence"/>
</dbReference>
<evidence type="ECO:0000313" key="4">
    <source>
        <dbReference type="Proteomes" id="UP000012174"/>
    </source>
</evidence>
<sequence>MKVVSATLALVALAVALPTSLNGRQFQIEPPSTSFPDPIGEPPVTLPPDTPVLLPPITGPIQIGKRDAVKATGDDEFIIFPPITSPIKIGKRDTAKRTGKDDEFIIFPPITGPMIPDKPVQGSPIKPDPTVPGTPLKPSN</sequence>
<dbReference type="KEGG" id="ela:UCREL1_11233"/>
<organism evidence="3 4">
    <name type="scientific">Eutypa lata (strain UCR-EL1)</name>
    <name type="common">Grapevine dieback disease fungus</name>
    <name type="synonym">Eutypa armeniacae</name>
    <dbReference type="NCBI Taxonomy" id="1287681"/>
    <lineage>
        <taxon>Eukaryota</taxon>
        <taxon>Fungi</taxon>
        <taxon>Dikarya</taxon>
        <taxon>Ascomycota</taxon>
        <taxon>Pezizomycotina</taxon>
        <taxon>Sordariomycetes</taxon>
        <taxon>Xylariomycetidae</taxon>
        <taxon>Xylariales</taxon>
        <taxon>Diatrypaceae</taxon>
        <taxon>Eutypa</taxon>
    </lineage>
</organism>
<accession>M7SW81</accession>
<feature type="signal peptide" evidence="2">
    <location>
        <begin position="1"/>
        <end position="16"/>
    </location>
</feature>
<gene>
    <name evidence="3" type="ORF">UCREL1_11233</name>
</gene>
<feature type="compositionally biased region" description="Basic and acidic residues" evidence="1">
    <location>
        <begin position="90"/>
        <end position="103"/>
    </location>
</feature>
<feature type="chain" id="PRO_5004085014" evidence="2">
    <location>
        <begin position="17"/>
        <end position="140"/>
    </location>
</feature>
<proteinExistence type="predicted"/>
<protein>
    <submittedName>
        <fullName evidence="3">Uncharacterized protein</fullName>
    </submittedName>
</protein>
<dbReference type="EMBL" id="KB707540">
    <property type="protein sequence ID" value="EMR61836.1"/>
    <property type="molecule type" value="Genomic_DNA"/>
</dbReference>
<keyword evidence="2" id="KW-0732">Signal</keyword>
<keyword evidence="4" id="KW-1185">Reference proteome</keyword>
<evidence type="ECO:0000313" key="3">
    <source>
        <dbReference type="EMBL" id="EMR61836.1"/>
    </source>
</evidence>